<dbReference type="EMBL" id="MT631662">
    <property type="protein sequence ID" value="QNO56583.1"/>
    <property type="molecule type" value="Genomic_DNA"/>
</dbReference>
<reference evidence="3" key="1">
    <citation type="submission" date="2020-06" db="EMBL/GenBank/DDBJ databases">
        <title>Unique genomic features of the anaerobic methanotrophic archaea.</title>
        <authorList>
            <person name="Chadwick G.L."/>
            <person name="Skennerton C.T."/>
            <person name="Laso-Perez R."/>
            <person name="Leu A.O."/>
            <person name="Speth D.R."/>
            <person name="Yu H."/>
            <person name="Morgan-Lang C."/>
            <person name="Hatzenpichler R."/>
            <person name="Goudeau D."/>
            <person name="Malmstrom R."/>
            <person name="Brazelton W.J."/>
            <person name="Woyke T."/>
            <person name="Hallam S.J."/>
            <person name="Tyson G.W."/>
            <person name="Wegener G."/>
            <person name="Boetius A."/>
            <person name="Orphan V."/>
        </authorList>
    </citation>
    <scope>NUCLEOTIDE SEQUENCE</scope>
</reference>
<dbReference type="GO" id="GO:0016491">
    <property type="term" value="F:oxidoreductase activity"/>
    <property type="evidence" value="ECO:0007669"/>
    <property type="project" value="UniProtKB-ARBA"/>
</dbReference>
<gene>
    <name evidence="3" type="ORF">GDLDPPJJ_00010</name>
    <name evidence="4" type="ORF">HANIDNDE_00004</name>
    <name evidence="2" type="ORF">PCFKKONE_00005</name>
</gene>
<sequence length="78" mass="8423">MPAVVDLEKCDGCKGRMDKGTSACVEECPVECISLVEDDPSSAPNEREQHAVVNNEECTDCEVCVDVCEQGALSMLEE</sequence>
<evidence type="ECO:0000313" key="3">
    <source>
        <dbReference type="EMBL" id="QNO56583.1"/>
    </source>
</evidence>
<feature type="domain" description="4Fe-4S ferredoxin-type" evidence="1">
    <location>
        <begin position="1"/>
        <end position="38"/>
    </location>
</feature>
<dbReference type="PROSITE" id="PS51379">
    <property type="entry name" value="4FE4S_FER_2"/>
    <property type="match status" value="2"/>
</dbReference>
<dbReference type="InterPro" id="IPR017896">
    <property type="entry name" value="4Fe4S_Fe-S-bd"/>
</dbReference>
<dbReference type="InterPro" id="IPR017900">
    <property type="entry name" value="4Fe4S_Fe_S_CS"/>
</dbReference>
<accession>A0A7G9Z8J9</accession>
<dbReference type="AlphaFoldDB" id="A0A7G9Z8J9"/>
<organism evidence="3">
    <name type="scientific">Candidatus Methanophaga sp. ANME-1 ERB7</name>
    <dbReference type="NCBI Taxonomy" id="2759913"/>
    <lineage>
        <taxon>Archaea</taxon>
        <taxon>Methanobacteriati</taxon>
        <taxon>Methanobacteriota</taxon>
        <taxon>Stenosarchaea group</taxon>
        <taxon>Methanomicrobia</taxon>
        <taxon>Candidatus Methanophagales</taxon>
        <taxon>Candidatus Methanophagaceae</taxon>
        <taxon>Candidatus Methanophaga</taxon>
    </lineage>
</organism>
<proteinExistence type="predicted"/>
<dbReference type="SUPFAM" id="SSF54862">
    <property type="entry name" value="4Fe-4S ferredoxins"/>
    <property type="match status" value="1"/>
</dbReference>
<evidence type="ECO:0000313" key="2">
    <source>
        <dbReference type="EMBL" id="QNO54101.1"/>
    </source>
</evidence>
<dbReference type="PROSITE" id="PS00198">
    <property type="entry name" value="4FE4S_FER_1"/>
    <property type="match status" value="1"/>
</dbReference>
<protein>
    <recommendedName>
        <fullName evidence="1">4Fe-4S ferredoxin-type domain-containing protein</fullName>
    </recommendedName>
</protein>
<feature type="domain" description="4Fe-4S ferredoxin-type" evidence="1">
    <location>
        <begin position="49"/>
        <end position="78"/>
    </location>
</feature>
<evidence type="ECO:0000313" key="4">
    <source>
        <dbReference type="EMBL" id="QNO56618.1"/>
    </source>
</evidence>
<dbReference type="EMBL" id="MT631562">
    <property type="protein sequence ID" value="QNO54101.1"/>
    <property type="molecule type" value="Genomic_DNA"/>
</dbReference>
<evidence type="ECO:0000259" key="1">
    <source>
        <dbReference type="PROSITE" id="PS51379"/>
    </source>
</evidence>
<dbReference type="Gene3D" id="3.30.70.20">
    <property type="match status" value="1"/>
</dbReference>
<name>A0A7G9Z8J9_9EURY</name>
<dbReference type="Pfam" id="PF12838">
    <property type="entry name" value="Fer4_7"/>
    <property type="match status" value="1"/>
</dbReference>
<dbReference type="EMBL" id="MT631663">
    <property type="protein sequence ID" value="QNO56618.1"/>
    <property type="molecule type" value="Genomic_DNA"/>
</dbReference>